<dbReference type="PROSITE" id="PS50011">
    <property type="entry name" value="PROTEIN_KINASE_DOM"/>
    <property type="match status" value="1"/>
</dbReference>
<dbReference type="Proteomes" id="UP000241546">
    <property type="component" value="Unassembled WGS sequence"/>
</dbReference>
<organism evidence="2 3">
    <name type="scientific">Trichoderma citrinoviride</name>
    <dbReference type="NCBI Taxonomy" id="58853"/>
    <lineage>
        <taxon>Eukaryota</taxon>
        <taxon>Fungi</taxon>
        <taxon>Dikarya</taxon>
        <taxon>Ascomycota</taxon>
        <taxon>Pezizomycotina</taxon>
        <taxon>Sordariomycetes</taxon>
        <taxon>Hypocreomycetidae</taxon>
        <taxon>Hypocreales</taxon>
        <taxon>Hypocreaceae</taxon>
        <taxon>Trichoderma</taxon>
    </lineage>
</organism>
<sequence>MREVGVRMPSPRSHRDNKYIYPLALIDQALPKESRILATALSETQDDKNGPWKVILSNQIRSKLLPKNGDIHEQFLPIDDLVSILSTEPISNLLGEVLNCDSETSRIISSKIMGTETGCESSLKILAILIMIERAEYITRFIEHGIRDDKLPLLLNYQAEIFRNWSPHETDTFCEKQYMVLAPVFDFTRGDHVEWDKKIRMPFLDKLEWKTSGAHGVIAQIKIHSRHQLRGTDSTLGFETNRFALKKFRLSEKDFEQERDALIRFSNANNGHKNLIRLLLSYNRGRKHYLVFPWAQGNLAEFWKTCSSNPKTGYHSRWLIKQCLDISDGLSEVHGNSERLADQTGAGMLGRHGDIKPENILYFGEPDSGQCHLVVADFTLMRFHSTNTVHHTVADQVNFSPTYRPPEVIPASKARVDQSYDVWTLGCVYLEFITWYLIGYAAIREKEFRAPTGELLDSFRTMREKEDGNSRDPDGGFFYYYAWLPRFPKVKKSVRRHSLKPICWSPRRASGTR</sequence>
<dbReference type="Gene3D" id="1.10.510.10">
    <property type="entry name" value="Transferase(Phosphotransferase) domain 1"/>
    <property type="match status" value="1"/>
</dbReference>
<dbReference type="Pfam" id="PF00069">
    <property type="entry name" value="Pkinase"/>
    <property type="match status" value="1"/>
</dbReference>
<reference evidence="3" key="1">
    <citation type="submission" date="2016-07" db="EMBL/GenBank/DDBJ databases">
        <title>Multiple horizontal gene transfer events from other fungi enriched the ability of initially mycotrophic Trichoderma (Ascomycota) to feed on dead plant biomass.</title>
        <authorList>
            <consortium name="DOE Joint Genome Institute"/>
            <person name="Atanasova L."/>
            <person name="Chenthamara K."/>
            <person name="Zhang J."/>
            <person name="Grujic M."/>
            <person name="Henrissat B."/>
            <person name="Kuo A."/>
            <person name="Aerts A."/>
            <person name="Salamov A."/>
            <person name="Lipzen A."/>
            <person name="Labutti K."/>
            <person name="Barry K."/>
            <person name="Miao Y."/>
            <person name="Rahimi M.J."/>
            <person name="Shen Q."/>
            <person name="Grigoriev I.V."/>
            <person name="Kubicek C.P."/>
            <person name="Druzhinina I.S."/>
        </authorList>
    </citation>
    <scope>NUCLEOTIDE SEQUENCE [LARGE SCALE GENOMIC DNA]</scope>
    <source>
        <strain evidence="3">TUCIM 6016</strain>
    </source>
</reference>
<protein>
    <submittedName>
        <fullName evidence="2">Kinase-like protein</fullName>
    </submittedName>
</protein>
<evidence type="ECO:0000313" key="3">
    <source>
        <dbReference type="Proteomes" id="UP000241546"/>
    </source>
</evidence>
<name>A0A2T4BLJ5_9HYPO</name>
<gene>
    <name evidence="2" type="ORF">BBK36DRAFT_1164711</name>
</gene>
<dbReference type="SUPFAM" id="SSF56112">
    <property type="entry name" value="Protein kinase-like (PK-like)"/>
    <property type="match status" value="1"/>
</dbReference>
<evidence type="ECO:0000313" key="2">
    <source>
        <dbReference type="EMBL" id="PTB70151.1"/>
    </source>
</evidence>
<dbReference type="OrthoDB" id="1046782at2759"/>
<dbReference type="PANTHER" id="PTHR24359">
    <property type="entry name" value="SERINE/THREONINE-PROTEIN KINASE SBK1"/>
    <property type="match status" value="1"/>
</dbReference>
<accession>A0A2T4BLJ5</accession>
<dbReference type="SMART" id="SM00220">
    <property type="entry name" value="S_TKc"/>
    <property type="match status" value="1"/>
</dbReference>
<dbReference type="AlphaFoldDB" id="A0A2T4BLJ5"/>
<keyword evidence="2" id="KW-0418">Kinase</keyword>
<dbReference type="RefSeq" id="XP_024753471.1">
    <property type="nucleotide sequence ID" value="XM_024894683.1"/>
</dbReference>
<evidence type="ECO:0000259" key="1">
    <source>
        <dbReference type="PROSITE" id="PS50011"/>
    </source>
</evidence>
<dbReference type="GeneID" id="36602801"/>
<dbReference type="PANTHER" id="PTHR24359:SF1">
    <property type="entry name" value="INHIBITOR OF NUCLEAR FACTOR KAPPA-B KINASE EPSILON SUBUNIT HOMOLOG 1-RELATED"/>
    <property type="match status" value="1"/>
</dbReference>
<dbReference type="InterPro" id="IPR011009">
    <property type="entry name" value="Kinase-like_dom_sf"/>
</dbReference>
<dbReference type="InterPro" id="IPR000719">
    <property type="entry name" value="Prot_kinase_dom"/>
</dbReference>
<proteinExistence type="predicted"/>
<keyword evidence="3" id="KW-1185">Reference proteome</keyword>
<dbReference type="GO" id="GO:0005524">
    <property type="term" value="F:ATP binding"/>
    <property type="evidence" value="ECO:0007669"/>
    <property type="project" value="InterPro"/>
</dbReference>
<dbReference type="GO" id="GO:0004674">
    <property type="term" value="F:protein serine/threonine kinase activity"/>
    <property type="evidence" value="ECO:0007669"/>
    <property type="project" value="TreeGrafter"/>
</dbReference>
<keyword evidence="2" id="KW-0808">Transferase</keyword>
<dbReference type="EMBL" id="KZ680207">
    <property type="protein sequence ID" value="PTB70151.1"/>
    <property type="molecule type" value="Genomic_DNA"/>
</dbReference>
<feature type="domain" description="Protein kinase" evidence="1">
    <location>
        <begin position="204"/>
        <end position="513"/>
    </location>
</feature>